<keyword evidence="7 8" id="KW-0472">Membrane</keyword>
<evidence type="ECO:0000256" key="3">
    <source>
        <dbReference type="ARBA" id="ARBA00022448"/>
    </source>
</evidence>
<dbReference type="InterPro" id="IPR025720">
    <property type="entry name" value="RibU"/>
</dbReference>
<feature type="transmembrane region" description="Helical" evidence="9">
    <location>
        <begin position="45"/>
        <end position="63"/>
    </location>
</feature>
<keyword evidence="11" id="KW-1185">Reference proteome</keyword>
<evidence type="ECO:0000256" key="6">
    <source>
        <dbReference type="ARBA" id="ARBA00022989"/>
    </source>
</evidence>
<keyword evidence="5 9" id="KW-0812">Transmembrane</keyword>
<gene>
    <name evidence="10" type="ORF">J2X07_001874</name>
</gene>
<feature type="transmembrane region" description="Helical" evidence="9">
    <location>
        <begin position="83"/>
        <end position="100"/>
    </location>
</feature>
<evidence type="ECO:0000256" key="4">
    <source>
        <dbReference type="ARBA" id="ARBA00022475"/>
    </source>
</evidence>
<feature type="transmembrane region" description="Helical" evidence="9">
    <location>
        <begin position="112"/>
        <end position="133"/>
    </location>
</feature>
<evidence type="ECO:0000256" key="2">
    <source>
        <dbReference type="ARBA" id="ARBA00005540"/>
    </source>
</evidence>
<comment type="function">
    <text evidence="8">Probably a riboflavin-binding protein that interacts with the energy-coupling factor (ECF) ABC-transporter complex.</text>
</comment>
<reference evidence="10 11" key="1">
    <citation type="submission" date="2023-07" db="EMBL/GenBank/DDBJ databases">
        <title>Sorghum-associated microbial communities from plants grown in Nebraska, USA.</title>
        <authorList>
            <person name="Schachtman D."/>
        </authorList>
    </citation>
    <scope>NUCLEOTIDE SEQUENCE [LARGE SCALE GENOMIC DNA]</scope>
    <source>
        <strain evidence="10 11">BE211</strain>
    </source>
</reference>
<name>A0ABU1U097_9BACL</name>
<comment type="subcellular location">
    <subcellularLocation>
        <location evidence="1">Cell membrane</location>
        <topology evidence="1">Multi-pass membrane protein</topology>
    </subcellularLocation>
</comment>
<evidence type="ECO:0000256" key="5">
    <source>
        <dbReference type="ARBA" id="ARBA00022692"/>
    </source>
</evidence>
<dbReference type="PANTHER" id="PTHR38438">
    <property type="entry name" value="RIBOFLAVIN TRANSPORTER RIBU"/>
    <property type="match status" value="1"/>
</dbReference>
<protein>
    <recommendedName>
        <fullName evidence="8">Riboflavin transporter</fullName>
    </recommendedName>
</protein>
<evidence type="ECO:0000256" key="9">
    <source>
        <dbReference type="SAM" id="Phobius"/>
    </source>
</evidence>
<dbReference type="PIRSF" id="PIRSF037778">
    <property type="entry name" value="UCP037778_transp_RibU"/>
    <property type="match status" value="1"/>
</dbReference>
<dbReference type="RefSeq" id="WP_310258235.1">
    <property type="nucleotide sequence ID" value="NZ_JAVDWA010000003.1"/>
</dbReference>
<evidence type="ECO:0000256" key="7">
    <source>
        <dbReference type="ARBA" id="ARBA00023136"/>
    </source>
</evidence>
<dbReference type="InterPro" id="IPR024529">
    <property type="entry name" value="ECF_trnsprt_substrate-spec"/>
</dbReference>
<evidence type="ECO:0000256" key="1">
    <source>
        <dbReference type="ARBA" id="ARBA00004651"/>
    </source>
</evidence>
<comment type="similarity">
    <text evidence="2 8">Belongs to the prokaryotic riboflavin transporter (P-RFT) (TC 2.A.87) family.</text>
</comment>
<dbReference type="Proteomes" id="UP001258181">
    <property type="component" value="Unassembled WGS sequence"/>
</dbReference>
<sequence>MQKGKVKQMVAVSMLSTIAYVLMMLDFPFPGLPAFLKIDFSEVPALLAAIIFGPAAGIMVEAIKNMLHYGIVGSFTGVPVGELANFIAGTLFILPVSYMFRNKNTVKQLSIGLIAGTVLMTLMMGLLNYLIILPAYTWFLGAEQMSSQMMLDFILKGITPFNLIKGTIITLLFVSLFTRLQPWVLKQISSQQA</sequence>
<dbReference type="Pfam" id="PF12822">
    <property type="entry name" value="ECF_trnsprt"/>
    <property type="match status" value="1"/>
</dbReference>
<keyword evidence="4 8" id="KW-1003">Cell membrane</keyword>
<accession>A0ABU1U097</accession>
<dbReference type="PANTHER" id="PTHR38438:SF1">
    <property type="entry name" value="RIBOFLAVIN TRANSPORTER RIBU"/>
    <property type="match status" value="1"/>
</dbReference>
<evidence type="ECO:0000256" key="8">
    <source>
        <dbReference type="PIRNR" id="PIRNR037778"/>
    </source>
</evidence>
<organism evidence="10 11">
    <name type="scientific">Fictibacillus barbaricus</name>
    <dbReference type="NCBI Taxonomy" id="182136"/>
    <lineage>
        <taxon>Bacteria</taxon>
        <taxon>Bacillati</taxon>
        <taxon>Bacillota</taxon>
        <taxon>Bacilli</taxon>
        <taxon>Bacillales</taxon>
        <taxon>Fictibacillaceae</taxon>
        <taxon>Fictibacillus</taxon>
    </lineage>
</organism>
<evidence type="ECO:0000313" key="10">
    <source>
        <dbReference type="EMBL" id="MDR7072888.1"/>
    </source>
</evidence>
<evidence type="ECO:0000313" key="11">
    <source>
        <dbReference type="Proteomes" id="UP001258181"/>
    </source>
</evidence>
<proteinExistence type="inferred from homology"/>
<keyword evidence="6 9" id="KW-1133">Transmembrane helix</keyword>
<comment type="caution">
    <text evidence="10">The sequence shown here is derived from an EMBL/GenBank/DDBJ whole genome shotgun (WGS) entry which is preliminary data.</text>
</comment>
<feature type="transmembrane region" description="Helical" evidence="9">
    <location>
        <begin position="153"/>
        <end position="177"/>
    </location>
</feature>
<dbReference type="EMBL" id="JAVDWA010000003">
    <property type="protein sequence ID" value="MDR7072888.1"/>
    <property type="molecule type" value="Genomic_DNA"/>
</dbReference>
<keyword evidence="3 8" id="KW-0813">Transport</keyword>
<feature type="transmembrane region" description="Helical" evidence="9">
    <location>
        <begin position="6"/>
        <end position="25"/>
    </location>
</feature>
<dbReference type="Gene3D" id="1.10.1760.20">
    <property type="match status" value="1"/>
</dbReference>